<evidence type="ECO:0000313" key="2">
    <source>
        <dbReference type="EMBL" id="HGM46366.1"/>
    </source>
</evidence>
<proteinExistence type="predicted"/>
<organism evidence="2">
    <name type="scientific">Thermofilum pendens</name>
    <dbReference type="NCBI Taxonomy" id="2269"/>
    <lineage>
        <taxon>Archaea</taxon>
        <taxon>Thermoproteota</taxon>
        <taxon>Thermoprotei</taxon>
        <taxon>Thermofilales</taxon>
        <taxon>Thermofilaceae</taxon>
        <taxon>Thermofilum</taxon>
    </lineage>
</organism>
<gene>
    <name evidence="2" type="ORF">ENU21_01255</name>
</gene>
<dbReference type="Pfam" id="PF02697">
    <property type="entry name" value="VAPB_antitox"/>
    <property type="match status" value="1"/>
</dbReference>
<name>A0A7C4H3P9_THEPE</name>
<keyword evidence="1" id="KW-1277">Toxin-antitoxin system</keyword>
<sequence length="80" mass="9152">MHHALYVKTITISDEVYYKLVALKGDRSFTEVIDELIRSSVKSRVEMIISLSRRSAPPELEEAVKLVREGFKARFVETAP</sequence>
<evidence type="ECO:0000256" key="1">
    <source>
        <dbReference type="ARBA" id="ARBA00022649"/>
    </source>
</evidence>
<dbReference type="InterPro" id="IPR003847">
    <property type="entry name" value="Put_antitoxin"/>
</dbReference>
<dbReference type="EMBL" id="DTBQ01000036">
    <property type="protein sequence ID" value="HGM46366.1"/>
    <property type="molecule type" value="Genomic_DNA"/>
</dbReference>
<dbReference type="AlphaFoldDB" id="A0A7C4H3P9"/>
<reference evidence="2" key="1">
    <citation type="journal article" date="2020" name="mSystems">
        <title>Genome- and Community-Level Interaction Insights into Carbon Utilization and Element Cycling Functions of Hydrothermarchaeota in Hydrothermal Sediment.</title>
        <authorList>
            <person name="Zhou Z."/>
            <person name="Liu Y."/>
            <person name="Xu W."/>
            <person name="Pan J."/>
            <person name="Luo Z.H."/>
            <person name="Li M."/>
        </authorList>
    </citation>
    <scope>NUCLEOTIDE SEQUENCE</scope>
    <source>
        <strain evidence="2">SpSt-649</strain>
    </source>
</reference>
<comment type="caution">
    <text evidence="2">The sequence shown here is derived from an EMBL/GenBank/DDBJ whole genome shotgun (WGS) entry which is preliminary data.</text>
</comment>
<protein>
    <recommendedName>
        <fullName evidence="3">Antitoxin</fullName>
    </recommendedName>
</protein>
<evidence type="ECO:0008006" key="3">
    <source>
        <dbReference type="Google" id="ProtNLM"/>
    </source>
</evidence>
<accession>A0A7C4H3P9</accession>